<dbReference type="Gene3D" id="3.60.10.10">
    <property type="entry name" value="Endonuclease/exonuclease/phosphatase"/>
    <property type="match status" value="1"/>
</dbReference>
<protein>
    <recommendedName>
        <fullName evidence="3">Endonuclease/exonuclease/phosphatase domain-containing protein</fullName>
    </recommendedName>
</protein>
<evidence type="ECO:0000313" key="1">
    <source>
        <dbReference type="EMBL" id="KAJ3173903.1"/>
    </source>
</evidence>
<evidence type="ECO:0000313" key="2">
    <source>
        <dbReference type="Proteomes" id="UP001212152"/>
    </source>
</evidence>
<dbReference type="SUPFAM" id="SSF56219">
    <property type="entry name" value="DNase I-like"/>
    <property type="match status" value="1"/>
</dbReference>
<keyword evidence="2" id="KW-1185">Reference proteome</keyword>
<evidence type="ECO:0008006" key="3">
    <source>
        <dbReference type="Google" id="ProtNLM"/>
    </source>
</evidence>
<organism evidence="1 2">
    <name type="scientific">Geranomyces variabilis</name>
    <dbReference type="NCBI Taxonomy" id="109894"/>
    <lineage>
        <taxon>Eukaryota</taxon>
        <taxon>Fungi</taxon>
        <taxon>Fungi incertae sedis</taxon>
        <taxon>Chytridiomycota</taxon>
        <taxon>Chytridiomycota incertae sedis</taxon>
        <taxon>Chytridiomycetes</taxon>
        <taxon>Spizellomycetales</taxon>
        <taxon>Powellomycetaceae</taxon>
        <taxon>Geranomyces</taxon>
    </lineage>
</organism>
<dbReference type="Proteomes" id="UP001212152">
    <property type="component" value="Unassembled WGS sequence"/>
</dbReference>
<gene>
    <name evidence="1" type="ORF">HDU87_007313</name>
</gene>
<reference evidence="1" key="1">
    <citation type="submission" date="2020-05" db="EMBL/GenBank/DDBJ databases">
        <title>Phylogenomic resolution of chytrid fungi.</title>
        <authorList>
            <person name="Stajich J.E."/>
            <person name="Amses K."/>
            <person name="Simmons R."/>
            <person name="Seto K."/>
            <person name="Myers J."/>
            <person name="Bonds A."/>
            <person name="Quandt C.A."/>
            <person name="Barry K."/>
            <person name="Liu P."/>
            <person name="Grigoriev I."/>
            <person name="Longcore J.E."/>
            <person name="James T.Y."/>
        </authorList>
    </citation>
    <scope>NUCLEOTIDE SEQUENCE</scope>
    <source>
        <strain evidence="1">JEL0379</strain>
    </source>
</reference>
<name>A0AAD5XMT5_9FUNG</name>
<dbReference type="AlphaFoldDB" id="A0AAD5XMT5"/>
<proteinExistence type="predicted"/>
<dbReference type="InterPro" id="IPR036691">
    <property type="entry name" value="Endo/exonu/phosph_ase_sf"/>
</dbReference>
<comment type="caution">
    <text evidence="1">The sequence shown here is derived from an EMBL/GenBank/DDBJ whole genome shotgun (WGS) entry which is preliminary data.</text>
</comment>
<sequence>MDTSILPKLGKLVRTVTSSAASPGVLPAVVNYQIPGSSRQPVVLRSLPNNPWSVVRAVDPSGTGFFRAPSSCAPGNHLVFKLDITDSHPLAKLIQMDSLTDGYIYSVSSPFLMKLADWYTYTGKATDADEFSQSTWTVRFFREAGEYNVNITLNGIGIIGETTILFGVQGSLNSVLLDVTYRCGATNPGMDQRAAHSGWINGVLQEYAPVEALLRDNGGMGPQAGPFMAWNIQGMSKSPLAGKKELIRSMAQISLVTLYSEAGPESYNALQNLDNVATSNDCHSYLVAGFNSALGIVVAQFSHDARTPYSFRVTRTIGELSQQFAVIPVHFKSNNPGSQAANMEALQSYAEYVRVTFGIAVVVGGDFNNQRPGDLWADAADHFRPFPTPDLSTALRFPTYLPFNGSPGSYYDFLWFMHASKTTPPVSKRLERKDMVVYEDVLNKIAAQNAANNQYCAFEKQQSCAPEFSDHFPVIFKLGIKSNKADNNPTSFTILSWNVQNNPATGSVFEPVDSRKVMVLSVHDRSIKRGGPVLTAEPPTPPPNSATELPFLDQLKSLCEKALEIKEKDANGECDFGSDPTPSRIPLVMVGDL</sequence>
<dbReference type="EMBL" id="JADGJQ010000068">
    <property type="protein sequence ID" value="KAJ3173903.1"/>
    <property type="molecule type" value="Genomic_DNA"/>
</dbReference>
<accession>A0AAD5XMT5</accession>